<evidence type="ECO:0000313" key="2">
    <source>
        <dbReference type="EMBL" id="GAA6168420.1"/>
    </source>
</evidence>
<reference evidence="2 3" key="1">
    <citation type="submission" date="2024-04" db="EMBL/GenBank/DDBJ databases">
        <title>Draft genome sequence of Sessilibacter corallicola NBRC 116591.</title>
        <authorList>
            <person name="Miyakawa T."/>
            <person name="Kusuya Y."/>
            <person name="Miura T."/>
        </authorList>
    </citation>
    <scope>NUCLEOTIDE SEQUENCE [LARGE SCALE GENOMIC DNA]</scope>
    <source>
        <strain evidence="2 3">KU-00831-HH</strain>
    </source>
</reference>
<comment type="caution">
    <text evidence="2">The sequence shown here is derived from an EMBL/GenBank/DDBJ whole genome shotgun (WGS) entry which is preliminary data.</text>
</comment>
<keyword evidence="1" id="KW-0812">Transmembrane</keyword>
<keyword evidence="3" id="KW-1185">Reference proteome</keyword>
<dbReference type="EMBL" id="BAABWN010000006">
    <property type="protein sequence ID" value="GAA6168420.1"/>
    <property type="molecule type" value="Genomic_DNA"/>
</dbReference>
<feature type="transmembrane region" description="Helical" evidence="1">
    <location>
        <begin position="10"/>
        <end position="28"/>
    </location>
</feature>
<feature type="transmembrane region" description="Helical" evidence="1">
    <location>
        <begin position="103"/>
        <end position="128"/>
    </location>
</feature>
<accession>A0ABQ0A9Y1</accession>
<name>A0ABQ0A9Y1_9GAMM</name>
<protein>
    <submittedName>
        <fullName evidence="2">Uncharacterized protein</fullName>
    </submittedName>
</protein>
<feature type="transmembrane region" description="Helical" evidence="1">
    <location>
        <begin position="48"/>
        <end position="69"/>
    </location>
</feature>
<sequence length="131" mass="14967">MKENFISMPIILKCITIHAVACFMFLVGSVVPHDNFSINGQSITYSEWWFSGAGFSAFIMGLFMPFAAWHILNKTKYSRHIYISMLFSSLSVPYLFYDQPNAVIYNLIITGIICWYLFGNKSAAAYFVSRT</sequence>
<organism evidence="2 3">
    <name type="scientific">Sessilibacter corallicola</name>
    <dbReference type="NCBI Taxonomy" id="2904075"/>
    <lineage>
        <taxon>Bacteria</taxon>
        <taxon>Pseudomonadati</taxon>
        <taxon>Pseudomonadota</taxon>
        <taxon>Gammaproteobacteria</taxon>
        <taxon>Cellvibrionales</taxon>
        <taxon>Cellvibrionaceae</taxon>
        <taxon>Sessilibacter</taxon>
    </lineage>
</organism>
<evidence type="ECO:0000256" key="1">
    <source>
        <dbReference type="SAM" id="Phobius"/>
    </source>
</evidence>
<evidence type="ECO:0000313" key="3">
    <source>
        <dbReference type="Proteomes" id="UP001465153"/>
    </source>
</evidence>
<keyword evidence="1" id="KW-0472">Membrane</keyword>
<feature type="transmembrane region" description="Helical" evidence="1">
    <location>
        <begin position="81"/>
        <end position="97"/>
    </location>
</feature>
<dbReference type="RefSeq" id="WP_353303105.1">
    <property type="nucleotide sequence ID" value="NZ_BAABWN010000006.1"/>
</dbReference>
<gene>
    <name evidence="2" type="ORF">NBRC116591_22310</name>
</gene>
<keyword evidence="1" id="KW-1133">Transmembrane helix</keyword>
<dbReference type="Proteomes" id="UP001465153">
    <property type="component" value="Unassembled WGS sequence"/>
</dbReference>
<proteinExistence type="predicted"/>